<dbReference type="EMBL" id="KP056312">
    <property type="protein sequence ID" value="AIW68507.1"/>
    <property type="molecule type" value="Genomic_DNA"/>
</dbReference>
<keyword evidence="6" id="KW-0426">Late protein</keyword>
<dbReference type="InterPro" id="IPR007542">
    <property type="entry name" value="MCP_C"/>
</dbReference>
<evidence type="ECO:0000259" key="8">
    <source>
        <dbReference type="Pfam" id="PF16903"/>
    </source>
</evidence>
<sequence length="463" mass="49971">MSSVTGSGITSGFIDLATYDNLERAMYGGSDATTYFVKEHYPVGWFTKLPSLAAKMSGNPAFGQQFSVGVPRSGDYILNAWLVLKTPEVKLLAANQLGDNGTIRWTKNPMHNIVENVNLSFNDISAQSFNTAYLDAWSEYTMPEAKRIGYYNMIGNTSDLINPAPATGQDGARVLPAKNLVLPLPFFFSRDSGLALPVVSLPYNEIRITVKLRAIQDLLILQHNTTGAISPIVAADLEGGLPDTVEANVYMTVALITGDERQAMSSTVRDMVVEQVQAAPVHMVNPRNAATFHTDMRFSHAVKALMFMVQNVTHPSVGSNYTCVTPVVGVGNTVLEPALAVDPVKSASLVYENTTRLPDMGVEYYSLVEPWYYATSIPVSTGHHLYSYALSLQDPHPSGSTNYGRLTNASLNVTLSAEATTAAAGGGGNNSGYTTAQKYALIVLAINHNIIRIMNGSMGFPIL</sequence>
<feature type="domain" description="Major capsid protein C-terminal" evidence="7">
    <location>
        <begin position="260"/>
        <end position="459"/>
    </location>
</feature>
<comment type="similarity">
    <text evidence="2">Belongs to the NCLDV major capsid protein family.</text>
</comment>
<keyword evidence="5" id="KW-0946">Virion</keyword>
<keyword evidence="4" id="KW-0167">Capsid protein</keyword>
<evidence type="ECO:0000313" key="10">
    <source>
        <dbReference type="Proteomes" id="UP000146922"/>
    </source>
</evidence>
<evidence type="ECO:0000313" key="9">
    <source>
        <dbReference type="EMBL" id="AIW68507.1"/>
    </source>
</evidence>
<dbReference type="Pfam" id="PF04451">
    <property type="entry name" value="Capsid_NCLDV"/>
    <property type="match status" value="1"/>
</dbReference>
<feature type="domain" description="Major capsid protein N-terminal" evidence="8">
    <location>
        <begin position="34"/>
        <end position="244"/>
    </location>
</feature>
<organism evidence="9 10">
    <name type="scientific">common midwife toad virus-NL</name>
    <dbReference type="NCBI Taxonomy" id="2849710"/>
    <lineage>
        <taxon>Viruses</taxon>
        <taxon>Varidnaviria</taxon>
        <taxon>Bamfordvirae</taxon>
        <taxon>Nucleocytoviricota</taxon>
        <taxon>Megaviricetes</taxon>
        <taxon>Pimascovirales</taxon>
        <taxon>Pimascovirales incertae sedis</taxon>
        <taxon>Iridoviridae</taxon>
        <taxon>Alphairidovirinae</taxon>
        <taxon>Ranavirus</taxon>
        <taxon>Ranavirus alytes1</taxon>
        <taxon>Common midwife toad virus</taxon>
    </lineage>
</organism>
<reference evidence="9 10" key="1">
    <citation type="submission" date="2014-10" db="EMBL/GenBank/DDBJ databases">
        <authorList>
            <person name="van Beurden S.J."/>
            <person name="Hughes J."/>
            <person name="Saucedo B."/>
            <person name="Rijks J."/>
            <person name="Kik M."/>
            <person name="Haenen O.L.M."/>
            <person name="Engelsma M.Y."/>
            <person name="Grone A."/>
            <person name="Verheije H."/>
            <person name="Wilkie G."/>
        </authorList>
    </citation>
    <scope>NUCLEOTIDE SEQUENCE [LARGE SCALE GENOMIC DNA]</scope>
    <source>
        <strain evidence="9">Pelophylax kl. esculentus/2013/NL</strain>
    </source>
</reference>
<name>A0A0A0VGI5_9VIRU</name>
<proteinExistence type="inferred from homology"/>
<evidence type="ECO:0000256" key="6">
    <source>
        <dbReference type="ARBA" id="ARBA00022921"/>
    </source>
</evidence>
<evidence type="ECO:0000256" key="2">
    <source>
        <dbReference type="ARBA" id="ARBA00009231"/>
    </source>
</evidence>
<protein>
    <recommendedName>
        <fullName evidence="3">Major capsid protein</fullName>
    </recommendedName>
</protein>
<evidence type="ECO:0000256" key="3">
    <source>
        <dbReference type="ARBA" id="ARBA00014893"/>
    </source>
</evidence>
<evidence type="ECO:0000256" key="1">
    <source>
        <dbReference type="ARBA" id="ARBA00004328"/>
    </source>
</evidence>
<dbReference type="Gene3D" id="2.70.9.20">
    <property type="entry name" value="Major capsid protein Vp54"/>
    <property type="match status" value="1"/>
</dbReference>
<evidence type="ECO:0000256" key="4">
    <source>
        <dbReference type="ARBA" id="ARBA00022561"/>
    </source>
</evidence>
<evidence type="ECO:0000259" key="7">
    <source>
        <dbReference type="Pfam" id="PF04451"/>
    </source>
</evidence>
<dbReference type="GO" id="GO:0005198">
    <property type="term" value="F:structural molecule activity"/>
    <property type="evidence" value="ECO:0007669"/>
    <property type="project" value="InterPro"/>
</dbReference>
<dbReference type="InterPro" id="IPR016112">
    <property type="entry name" value="VP_dsDNA_II"/>
</dbReference>
<dbReference type="Pfam" id="PF16903">
    <property type="entry name" value="Capsid_N"/>
    <property type="match status" value="1"/>
</dbReference>
<dbReference type="InterPro" id="IPR031654">
    <property type="entry name" value="Capsid_N"/>
</dbReference>
<keyword evidence="10" id="KW-1185">Reference proteome</keyword>
<evidence type="ECO:0000256" key="5">
    <source>
        <dbReference type="ARBA" id="ARBA00022844"/>
    </source>
</evidence>
<dbReference type="OrthoDB" id="5386at10239"/>
<dbReference type="InterPro" id="IPR038519">
    <property type="entry name" value="MCP_C_sf"/>
</dbReference>
<dbReference type="SUPFAM" id="SSF49749">
    <property type="entry name" value="Group II dsDNA viruses VP"/>
    <property type="match status" value="2"/>
</dbReference>
<comment type="subcellular location">
    <subcellularLocation>
        <location evidence="1">Virion</location>
    </subcellularLocation>
</comment>
<dbReference type="Gene3D" id="2.70.9.10">
    <property type="entry name" value="Adenovirus Type 2 Hexon, domain 4"/>
    <property type="match status" value="1"/>
</dbReference>
<accession>A0A0A0VGI5</accession>
<dbReference type="GO" id="GO:0019028">
    <property type="term" value="C:viral capsid"/>
    <property type="evidence" value="ECO:0007669"/>
    <property type="project" value="UniProtKB-KW"/>
</dbReference>
<dbReference type="Proteomes" id="UP000146922">
    <property type="component" value="Segment"/>
</dbReference>